<dbReference type="eggNOG" id="COG4675">
    <property type="taxonomic scope" value="Bacteria"/>
</dbReference>
<comment type="caution">
    <text evidence="2">The sequence shown here is derived from an EMBL/GenBank/DDBJ whole genome shotgun (WGS) entry which is preliminary data.</text>
</comment>
<dbReference type="InterPro" id="IPR011083">
    <property type="entry name" value="Phage_tail_collar_dom"/>
</dbReference>
<reference evidence="2" key="1">
    <citation type="submission" date="2009-07" db="EMBL/GenBank/DDBJ databases">
        <authorList>
            <consortium name="US DOE Joint Genome Institute (JGI-PGF)"/>
            <person name="Lucas S."/>
            <person name="Copeland A."/>
            <person name="Lapidus A."/>
            <person name="Glavina del Rio T."/>
            <person name="Tice H."/>
            <person name="Bruce D."/>
            <person name="Goodwin L."/>
            <person name="Pitluck S."/>
            <person name="Larimer F."/>
            <person name="Land M.L."/>
            <person name="Mouttaki H."/>
            <person name="He Z."/>
            <person name="Zhou J."/>
            <person name="Hemme C.L."/>
        </authorList>
    </citation>
    <scope>NUCLEOTIDE SEQUENCE [LARGE SCALE GENOMIC DNA]</scope>
    <source>
        <strain evidence="2">DSM 2782</strain>
    </source>
</reference>
<dbReference type="OrthoDB" id="9810174at2"/>
<dbReference type="RefSeq" id="WP_004621155.1">
    <property type="nucleotide sequence ID" value="NZ_ACXX02000013.1"/>
</dbReference>
<keyword evidence="3" id="KW-1185">Reference proteome</keyword>
<accession>F1TGA0</accession>
<feature type="domain" description="Phage tail collar" evidence="1">
    <location>
        <begin position="7"/>
        <end position="59"/>
    </location>
</feature>
<dbReference type="SUPFAM" id="SSF88874">
    <property type="entry name" value="Receptor-binding domain of short tail fibre protein gp12"/>
    <property type="match status" value="1"/>
</dbReference>
<dbReference type="AlphaFoldDB" id="F1TGA0"/>
<evidence type="ECO:0000313" key="3">
    <source>
        <dbReference type="Proteomes" id="UP000003860"/>
    </source>
</evidence>
<evidence type="ECO:0000313" key="2">
    <source>
        <dbReference type="EMBL" id="EGD46465.1"/>
    </source>
</evidence>
<dbReference type="InterPro" id="IPR037053">
    <property type="entry name" value="Phage_tail_collar_dom_sf"/>
</dbReference>
<dbReference type="EMBL" id="ACXX02000013">
    <property type="protein sequence ID" value="EGD46465.1"/>
    <property type="molecule type" value="Genomic_DNA"/>
</dbReference>
<dbReference type="Gene3D" id="3.90.1340.10">
    <property type="entry name" value="Phage tail collar domain"/>
    <property type="match status" value="1"/>
</dbReference>
<reference evidence="2" key="2">
    <citation type="submission" date="2011-01" db="EMBL/GenBank/DDBJ databases">
        <title>The Non-contiguous Finished genome of Clostridium papyrosolvens.</title>
        <authorList>
            <person name="Lucas S."/>
            <person name="Copeland A."/>
            <person name="Lapidus A."/>
            <person name="Cheng J.-F."/>
            <person name="Goodwin L."/>
            <person name="Pitluck S."/>
            <person name="Misra M."/>
            <person name="Chertkov O."/>
            <person name="Detter J.C."/>
            <person name="Han C."/>
            <person name="Tapia R."/>
            <person name="Land M."/>
            <person name="Hauser L."/>
            <person name="Kyrpides N."/>
            <person name="Ivanova N."/>
            <person name="Pagani I."/>
            <person name="Mouttaki H."/>
            <person name="He Z."/>
            <person name="Zhou J."/>
            <person name="Hemme C.L."/>
            <person name="Woyke T."/>
        </authorList>
    </citation>
    <scope>NUCLEOTIDE SEQUENCE [LARGE SCALE GENOMIC DNA]</scope>
    <source>
        <strain evidence="2">DSM 2782</strain>
    </source>
</reference>
<proteinExistence type="predicted"/>
<protein>
    <submittedName>
        <fullName evidence="2">Tail Collar domain protein</fullName>
    </submittedName>
</protein>
<gene>
    <name evidence="2" type="ORF">Cpap_0718</name>
</gene>
<evidence type="ECO:0000259" key="1">
    <source>
        <dbReference type="Pfam" id="PF07484"/>
    </source>
</evidence>
<name>F1TGA0_9FIRM</name>
<dbReference type="Pfam" id="PF07484">
    <property type="entry name" value="Collar"/>
    <property type="match status" value="1"/>
</dbReference>
<dbReference type="STRING" id="588581.Cpap_0718"/>
<sequence>MDCPFLGQIQLFALGFQPLGWQLCNGATLPVSQNQALYSLIGNKFGGVPNSTFVVPNMLKASAYQSKSPRPMAYFIAIEGLYPQRS</sequence>
<organism evidence="2 3">
    <name type="scientific">Ruminiclostridium papyrosolvens DSM 2782</name>
    <dbReference type="NCBI Taxonomy" id="588581"/>
    <lineage>
        <taxon>Bacteria</taxon>
        <taxon>Bacillati</taxon>
        <taxon>Bacillota</taxon>
        <taxon>Clostridia</taxon>
        <taxon>Eubacteriales</taxon>
        <taxon>Oscillospiraceae</taxon>
        <taxon>Ruminiclostridium</taxon>
    </lineage>
</organism>
<dbReference type="Proteomes" id="UP000003860">
    <property type="component" value="Unassembled WGS sequence"/>
</dbReference>